<organism evidence="3 4">
    <name type="scientific">Funneliformis geosporum</name>
    <dbReference type="NCBI Taxonomy" id="1117311"/>
    <lineage>
        <taxon>Eukaryota</taxon>
        <taxon>Fungi</taxon>
        <taxon>Fungi incertae sedis</taxon>
        <taxon>Mucoromycota</taxon>
        <taxon>Glomeromycotina</taxon>
        <taxon>Glomeromycetes</taxon>
        <taxon>Glomerales</taxon>
        <taxon>Glomeraceae</taxon>
        <taxon>Funneliformis</taxon>
    </lineage>
</organism>
<dbReference type="EMBL" id="CAMKVN010001529">
    <property type="protein sequence ID" value="CAI2176635.1"/>
    <property type="molecule type" value="Genomic_DNA"/>
</dbReference>
<feature type="compositionally biased region" description="Low complexity" evidence="1">
    <location>
        <begin position="226"/>
        <end position="242"/>
    </location>
</feature>
<dbReference type="Gene3D" id="2.30.29.30">
    <property type="entry name" value="Pleckstrin-homology domain (PH domain)/Phosphotyrosine-binding domain (PTB)"/>
    <property type="match status" value="1"/>
</dbReference>
<dbReference type="SMART" id="SM00233">
    <property type="entry name" value="PH"/>
    <property type="match status" value="1"/>
</dbReference>
<evidence type="ECO:0000256" key="1">
    <source>
        <dbReference type="SAM" id="MobiDB-lite"/>
    </source>
</evidence>
<reference evidence="3" key="1">
    <citation type="submission" date="2022-08" db="EMBL/GenBank/DDBJ databases">
        <authorList>
            <person name="Kallberg Y."/>
            <person name="Tangrot J."/>
            <person name="Rosling A."/>
        </authorList>
    </citation>
    <scope>NUCLEOTIDE SEQUENCE</scope>
    <source>
        <strain evidence="3">Wild A</strain>
    </source>
</reference>
<feature type="compositionally biased region" description="Polar residues" evidence="1">
    <location>
        <begin position="653"/>
        <end position="664"/>
    </location>
</feature>
<comment type="caution">
    <text evidence="3">The sequence shown here is derived from an EMBL/GenBank/DDBJ whole genome shotgun (WGS) entry which is preliminary data.</text>
</comment>
<feature type="region of interest" description="Disordered" evidence="1">
    <location>
        <begin position="226"/>
        <end position="270"/>
    </location>
</feature>
<gene>
    <name evidence="3" type="ORF">FWILDA_LOCUS7681</name>
</gene>
<protein>
    <submittedName>
        <fullName evidence="3">15390_t:CDS:1</fullName>
    </submittedName>
</protein>
<feature type="compositionally biased region" description="Polar residues" evidence="1">
    <location>
        <begin position="173"/>
        <end position="200"/>
    </location>
</feature>
<feature type="region of interest" description="Disordered" evidence="1">
    <location>
        <begin position="594"/>
        <end position="692"/>
    </location>
</feature>
<dbReference type="CDD" id="cd00821">
    <property type="entry name" value="PH"/>
    <property type="match status" value="1"/>
</dbReference>
<feature type="region of interest" description="Disordered" evidence="1">
    <location>
        <begin position="289"/>
        <end position="311"/>
    </location>
</feature>
<feature type="region of interest" description="Disordered" evidence="1">
    <location>
        <begin position="830"/>
        <end position="913"/>
    </location>
</feature>
<dbReference type="Pfam" id="PF00169">
    <property type="entry name" value="PH"/>
    <property type="match status" value="1"/>
</dbReference>
<dbReference type="Proteomes" id="UP001153678">
    <property type="component" value="Unassembled WGS sequence"/>
</dbReference>
<feature type="compositionally biased region" description="Polar residues" evidence="1">
    <location>
        <begin position="671"/>
        <end position="686"/>
    </location>
</feature>
<dbReference type="SUPFAM" id="SSF50729">
    <property type="entry name" value="PH domain-like"/>
    <property type="match status" value="1"/>
</dbReference>
<accession>A0A9W4SPK9</accession>
<dbReference type="InterPro" id="IPR001849">
    <property type="entry name" value="PH_domain"/>
</dbReference>
<feature type="region of interest" description="Disordered" evidence="1">
    <location>
        <begin position="539"/>
        <end position="560"/>
    </location>
</feature>
<feature type="region of interest" description="Disordered" evidence="1">
    <location>
        <begin position="932"/>
        <end position="956"/>
    </location>
</feature>
<evidence type="ECO:0000313" key="3">
    <source>
        <dbReference type="EMBL" id="CAI2176635.1"/>
    </source>
</evidence>
<feature type="compositionally biased region" description="Polar residues" evidence="1">
    <location>
        <begin position="903"/>
        <end position="913"/>
    </location>
</feature>
<proteinExistence type="predicted"/>
<feature type="compositionally biased region" description="Pro residues" evidence="1">
    <location>
        <begin position="932"/>
        <end position="945"/>
    </location>
</feature>
<feature type="compositionally biased region" description="Low complexity" evidence="1">
    <location>
        <begin position="631"/>
        <end position="644"/>
    </location>
</feature>
<feature type="compositionally biased region" description="Pro residues" evidence="1">
    <location>
        <begin position="748"/>
        <end position="757"/>
    </location>
</feature>
<feature type="region of interest" description="Disordered" evidence="1">
    <location>
        <begin position="157"/>
        <end position="200"/>
    </location>
</feature>
<keyword evidence="4" id="KW-1185">Reference proteome</keyword>
<dbReference type="PROSITE" id="PS50003">
    <property type="entry name" value="PH_DOMAIN"/>
    <property type="match status" value="1"/>
</dbReference>
<dbReference type="AlphaFoldDB" id="A0A9W4SPK9"/>
<dbReference type="InterPro" id="IPR011993">
    <property type="entry name" value="PH-like_dom_sf"/>
</dbReference>
<feature type="compositionally biased region" description="Polar residues" evidence="1">
    <location>
        <begin position="858"/>
        <end position="872"/>
    </location>
</feature>
<feature type="region of interest" description="Disordered" evidence="1">
    <location>
        <begin position="71"/>
        <end position="137"/>
    </location>
</feature>
<evidence type="ECO:0000259" key="2">
    <source>
        <dbReference type="PROSITE" id="PS50003"/>
    </source>
</evidence>
<feature type="compositionally biased region" description="Low complexity" evidence="1">
    <location>
        <begin position="119"/>
        <end position="134"/>
    </location>
</feature>
<name>A0A9W4SPK9_9GLOM</name>
<feature type="compositionally biased region" description="Low complexity" evidence="1">
    <location>
        <begin position="73"/>
        <end position="103"/>
    </location>
</feature>
<feature type="compositionally biased region" description="Pro residues" evidence="1">
    <location>
        <begin position="778"/>
        <end position="792"/>
    </location>
</feature>
<feature type="compositionally biased region" description="Low complexity" evidence="1">
    <location>
        <begin position="946"/>
        <end position="956"/>
    </location>
</feature>
<sequence>MLTKHPSNIKVNVGKKDEIDNVETSTTDRDMSTVTFLTAEEEAAAITTERVKTAAKLEGITPENVLSRNKKASVNNNISTNTSGNNTDRLSKESGIGSSVSSSLDEKDDEIDNSPSELFTSFQSNTNTFTSESTKISPRVSQLLDELDDTMTKLTNDNKKSLDVNSEIPESNCMFNDTESSTSGGTNNEPDSPSLISNFNNSTTTEFVKRKHSFKRKNSSRSIFSVLSSGSLRSSSSSRNSRGGSGSLSDPDDELSNHNHRVTIAGSTSKAERILSRSGFSSLSIRRRHSKSTMSVALPDKNNMISPRLSSSPESLSKAVYGFRPSSSSSEEKVVLPTLNNARTNKITGYDDDNIPILDRSSKASKLLGLNDGELRRATSMCLVSEFKGDNVKSNIGGGNIGCPLTVASIRESIITYRGILSKYTNTSFKLSKSWKRRYFILSKSILYCFKSSERTSLLLDQFEFNADSVVCVSEAFNGKSWVLQVGKPHQKPWFIQADNVEDMKCWLTELKSIAVNLFGSSQLSTPKPSFLINQTSRSFMTSLPPPPRPKSAPSLASCPPSPTVSFISPISSHSRHNVPSDVEELSNSSINHDYYSEIHPRPSSPVETLSPPRARLGNEAKLSNHQHKGSTSSTYSINNISPSGHRKRSGSFDGSLSVNISLVQKQQQQSSVNYSPKRSSRNSSLDSHRESIPIMMPSWGVRTASPTSMLNPYVNITSLPPPPRSTRTPPSNDQTIPSKSVKLSHLPNPPKLPEGPKPVRNSDRVSSIDPDLRTTRSPPPNIPLPQPPPRPINTITPVSRATSPIPSYKNNKHVIPPPPSTHLILSLIPPPVPPPRRPGADKRIGGKGISSGAENLPSENVNTVTSSSQGRPSPHGRTMTLPVNLPSNPKLPARSKSPPPSRNHSSMVYSSNPSRFKTMSIHLPYITLPPPTRPPNVPLPPIPNQTPSSSSTSKITSSSIRSQMMKSTSGISNSNTTYLSVISGLNNNNLLGNNLQQLSGSGLTFVMIEETLGDGEKVLDLQDVSENHPHMIKSRSSSYSNLHNDFIRHDKEAKNKNISRKNSLANIMEFEGKGKGMVRSNSVEANAINVIFKEKVDYENNNINITSPLSSMT</sequence>
<feature type="region of interest" description="Disordered" evidence="1">
    <location>
        <begin position="713"/>
        <end position="793"/>
    </location>
</feature>
<dbReference type="OrthoDB" id="185175at2759"/>
<evidence type="ECO:0000313" key="4">
    <source>
        <dbReference type="Proteomes" id="UP001153678"/>
    </source>
</evidence>
<feature type="domain" description="PH" evidence="2">
    <location>
        <begin position="414"/>
        <end position="516"/>
    </location>
</feature>